<keyword evidence="2" id="KW-1185">Reference proteome</keyword>
<accession>A0AAW1IZG6</accession>
<reference evidence="1 2" key="1">
    <citation type="journal article" date="2024" name="BMC Genomics">
        <title>De novo assembly and annotation of Popillia japonica's genome with initial clues to its potential as an invasive pest.</title>
        <authorList>
            <person name="Cucini C."/>
            <person name="Boschi S."/>
            <person name="Funari R."/>
            <person name="Cardaioli E."/>
            <person name="Iannotti N."/>
            <person name="Marturano G."/>
            <person name="Paoli F."/>
            <person name="Bruttini M."/>
            <person name="Carapelli A."/>
            <person name="Frati F."/>
            <person name="Nardi F."/>
        </authorList>
    </citation>
    <scope>NUCLEOTIDE SEQUENCE [LARGE SCALE GENOMIC DNA]</scope>
    <source>
        <strain evidence="1">DMR45628</strain>
    </source>
</reference>
<sequence>MMKSCPCSTTEISPLTLHLSDTADIPRPWGELGVDVSSPLTLHLSDTADIPRPWGELGVDVSSKPDRYILIAKTKQKLDKLHRRAVESLKPV</sequence>
<evidence type="ECO:0000313" key="1">
    <source>
        <dbReference type="EMBL" id="KAK9695571.1"/>
    </source>
</evidence>
<dbReference type="Proteomes" id="UP001458880">
    <property type="component" value="Unassembled WGS sequence"/>
</dbReference>
<gene>
    <name evidence="1" type="ORF">QE152_g32479</name>
</gene>
<comment type="caution">
    <text evidence="1">The sequence shown here is derived from an EMBL/GenBank/DDBJ whole genome shotgun (WGS) entry which is preliminary data.</text>
</comment>
<protein>
    <submittedName>
        <fullName evidence="1">Uncharacterized protein</fullName>
    </submittedName>
</protein>
<name>A0AAW1IZG6_POPJA</name>
<dbReference type="EMBL" id="JASPKY010000477">
    <property type="protein sequence ID" value="KAK9695571.1"/>
    <property type="molecule type" value="Genomic_DNA"/>
</dbReference>
<organism evidence="1 2">
    <name type="scientific">Popillia japonica</name>
    <name type="common">Japanese beetle</name>
    <dbReference type="NCBI Taxonomy" id="7064"/>
    <lineage>
        <taxon>Eukaryota</taxon>
        <taxon>Metazoa</taxon>
        <taxon>Ecdysozoa</taxon>
        <taxon>Arthropoda</taxon>
        <taxon>Hexapoda</taxon>
        <taxon>Insecta</taxon>
        <taxon>Pterygota</taxon>
        <taxon>Neoptera</taxon>
        <taxon>Endopterygota</taxon>
        <taxon>Coleoptera</taxon>
        <taxon>Polyphaga</taxon>
        <taxon>Scarabaeiformia</taxon>
        <taxon>Scarabaeidae</taxon>
        <taxon>Rutelinae</taxon>
        <taxon>Popillia</taxon>
    </lineage>
</organism>
<dbReference type="AlphaFoldDB" id="A0AAW1IZG6"/>
<evidence type="ECO:0000313" key="2">
    <source>
        <dbReference type="Proteomes" id="UP001458880"/>
    </source>
</evidence>
<proteinExistence type="predicted"/>